<keyword evidence="1" id="KW-0812">Transmembrane</keyword>
<evidence type="ECO:0000313" key="3">
    <source>
        <dbReference type="Proteomes" id="UP001597055"/>
    </source>
</evidence>
<dbReference type="RefSeq" id="WP_204979604.1">
    <property type="nucleotide sequence ID" value="NZ_JBHTII010000002.1"/>
</dbReference>
<evidence type="ECO:0000256" key="1">
    <source>
        <dbReference type="SAM" id="Phobius"/>
    </source>
</evidence>
<feature type="transmembrane region" description="Helical" evidence="1">
    <location>
        <begin position="21"/>
        <end position="43"/>
    </location>
</feature>
<reference evidence="3" key="1">
    <citation type="journal article" date="2019" name="Int. J. Syst. Evol. Microbiol.">
        <title>The Global Catalogue of Microorganisms (GCM) 10K type strain sequencing project: providing services to taxonomists for standard genome sequencing and annotation.</title>
        <authorList>
            <consortium name="The Broad Institute Genomics Platform"/>
            <consortium name="The Broad Institute Genome Sequencing Center for Infectious Disease"/>
            <person name="Wu L."/>
            <person name="Ma J."/>
        </authorList>
    </citation>
    <scope>NUCLEOTIDE SEQUENCE [LARGE SCALE GENOMIC DNA]</scope>
    <source>
        <strain evidence="3">CCUG 54523</strain>
    </source>
</reference>
<evidence type="ECO:0000313" key="2">
    <source>
        <dbReference type="EMBL" id="MFD0791878.1"/>
    </source>
</evidence>
<dbReference type="InterPro" id="IPR025443">
    <property type="entry name" value="DUF4307"/>
</dbReference>
<sequence>MTTRQELDDRYGRARRPLRRRAFWIMVAAVAAASVLGLSWLTFANSLDDVGFDETGYEVVDERTVRLTFQATPPSGATFACALQALDEEFGVVGWRVVEYPGSETVTRTFAETIPTVGLATTGTVHSCWAT</sequence>
<dbReference type="Pfam" id="PF14155">
    <property type="entry name" value="DUF4307"/>
    <property type="match status" value="1"/>
</dbReference>
<keyword evidence="1" id="KW-0472">Membrane</keyword>
<comment type="caution">
    <text evidence="2">The sequence shown here is derived from an EMBL/GenBank/DDBJ whole genome shotgun (WGS) entry which is preliminary data.</text>
</comment>
<gene>
    <name evidence="2" type="ORF">ACFQ0P_15905</name>
</gene>
<accession>A0ABW3AME8</accession>
<keyword evidence="3" id="KW-1185">Reference proteome</keyword>
<protein>
    <submittedName>
        <fullName evidence="2">DUF4307 domain-containing protein</fullName>
    </submittedName>
</protein>
<dbReference type="Proteomes" id="UP001597055">
    <property type="component" value="Unassembled WGS sequence"/>
</dbReference>
<proteinExistence type="predicted"/>
<dbReference type="EMBL" id="JBHTII010000002">
    <property type="protein sequence ID" value="MFD0791878.1"/>
    <property type="molecule type" value="Genomic_DNA"/>
</dbReference>
<name>A0ABW3AME8_9MICO</name>
<keyword evidence="1" id="KW-1133">Transmembrane helix</keyword>
<organism evidence="2 3">
    <name type="scientific">Microbacterium insulae</name>
    <dbReference type="NCBI Taxonomy" id="483014"/>
    <lineage>
        <taxon>Bacteria</taxon>
        <taxon>Bacillati</taxon>
        <taxon>Actinomycetota</taxon>
        <taxon>Actinomycetes</taxon>
        <taxon>Micrococcales</taxon>
        <taxon>Microbacteriaceae</taxon>
        <taxon>Microbacterium</taxon>
    </lineage>
</organism>